<dbReference type="InterPro" id="IPR014746">
    <property type="entry name" value="Gln_synth/guanido_kin_cat_dom"/>
</dbReference>
<dbReference type="PANTHER" id="PTHR11659">
    <property type="entry name" value="GLUTAMYL-TRNA GLN AMIDOTRANSFERASE SUBUNIT B MITOCHONDRIAL AND PROKARYOTIC PET112-RELATED"/>
    <property type="match status" value="1"/>
</dbReference>
<keyword evidence="5 11" id="KW-0547">Nucleotide-binding</keyword>
<dbReference type="InterPro" id="IPR017959">
    <property type="entry name" value="Asn/Gln-tRNA_amidoTrfase_suB/E"/>
</dbReference>
<keyword evidence="6 11" id="KW-0067">ATP-binding</keyword>
<dbReference type="SUPFAM" id="SSF89095">
    <property type="entry name" value="GatB/YqeY motif"/>
    <property type="match status" value="1"/>
</dbReference>
<sequence>MQWEIVIGLEIHAQLTTASKIFSGSATSFGAEPNTQASLIDLGMPGTLPVLNAQAVRNAVKFGLAIDAEIGTTNVFARKNYFYPDLPKGYQISQMDLPIVGKGFLDITLDDGTVKRVGVTRAHLEEDAGKSLHEDFQGMSGIDLNRAGTPLLEIVSEPDMRSAKEAVAYAKTIHSLVRYLGICDGNMAEGSLRCDCNVSVRPKGQAEFGTRCEIKNVNSFRFIEKAINTEVQRQIELIEDGGTVIQETRLYDPNKDETRSMRSKEEANDYRYFPDPDLLPVVIEPAFIETVRGELPELPQQKRERFQSEFGLSAYDASVLAASRELADYFEEVQRVCGDAKLAANWVMGELSSLLNKSDIEIDQSPVSASQLGGMILRIKDNTISGKIAKMVFEAMADGEGDADQIIEAKGLKQVTDSGAIEAMLDDVLAANADQVEQYRANDEAKRGKMFGFFVGQAMKASKGKANPQQVNQLLKQKLDG</sequence>
<organism evidence="13 14">
    <name type="scientific">Halopseudomonas bauzanensis</name>
    <dbReference type="NCBI Taxonomy" id="653930"/>
    <lineage>
        <taxon>Bacteria</taxon>
        <taxon>Pseudomonadati</taxon>
        <taxon>Pseudomonadota</taxon>
        <taxon>Gammaproteobacteria</taxon>
        <taxon>Pseudomonadales</taxon>
        <taxon>Pseudomonadaceae</taxon>
        <taxon>Halopseudomonas</taxon>
    </lineage>
</organism>
<dbReference type="PANTHER" id="PTHR11659:SF0">
    <property type="entry name" value="GLUTAMYL-TRNA(GLN) AMIDOTRANSFERASE SUBUNIT B, MITOCHONDRIAL"/>
    <property type="match status" value="1"/>
</dbReference>
<dbReference type="GO" id="GO:0050567">
    <property type="term" value="F:glutaminyl-tRNA synthase (glutamine-hydrolyzing) activity"/>
    <property type="evidence" value="ECO:0007669"/>
    <property type="project" value="UniProtKB-UniRule"/>
</dbReference>
<comment type="similarity">
    <text evidence="1 11">Belongs to the GatB/GatE family. GatB subfamily.</text>
</comment>
<dbReference type="InterPro" id="IPR006075">
    <property type="entry name" value="Asn/Gln-tRNA_Trfase_suB/E_cat"/>
</dbReference>
<dbReference type="RefSeq" id="WP_136870149.1">
    <property type="nucleotide sequence ID" value="NZ_SWAV01000009.1"/>
</dbReference>
<dbReference type="InterPro" id="IPR018027">
    <property type="entry name" value="Asn/Gln_amidotransferase"/>
</dbReference>
<dbReference type="Proteomes" id="UP000305198">
    <property type="component" value="Unassembled WGS sequence"/>
</dbReference>
<dbReference type="Gene3D" id="1.10.10.410">
    <property type="match status" value="1"/>
</dbReference>
<evidence type="ECO:0000256" key="1">
    <source>
        <dbReference type="ARBA" id="ARBA00005306"/>
    </source>
</evidence>
<dbReference type="Pfam" id="PF02934">
    <property type="entry name" value="GatB_N"/>
    <property type="match status" value="1"/>
</dbReference>
<dbReference type="EMBL" id="SWAV01000009">
    <property type="protein sequence ID" value="TKA89381.1"/>
    <property type="molecule type" value="Genomic_DNA"/>
</dbReference>
<proteinExistence type="inferred from homology"/>
<evidence type="ECO:0000256" key="11">
    <source>
        <dbReference type="HAMAP-Rule" id="MF_00121"/>
    </source>
</evidence>
<comment type="function">
    <text evidence="8 11">Allows the formation of correctly charged Asn-tRNA(Asn) or Gln-tRNA(Gln) through the transamidation of misacylated Asp-tRNA(Asn) or Glu-tRNA(Gln) in organisms which lack either or both of asparaginyl-tRNA or glutaminyl-tRNA synthetases. The reaction takes place in the presence of glutamine and ATP through an activated phospho-Asp-tRNA(Asn) or phospho-Glu-tRNA(Gln).</text>
</comment>
<keyword evidence="4 11" id="KW-0436">Ligase</keyword>
<evidence type="ECO:0000256" key="9">
    <source>
        <dbReference type="ARBA" id="ARBA00047380"/>
    </source>
</evidence>
<feature type="domain" description="Asn/Gln amidotransferase" evidence="12">
    <location>
        <begin position="328"/>
        <end position="479"/>
    </location>
</feature>
<evidence type="ECO:0000256" key="10">
    <source>
        <dbReference type="ARBA" id="ARBA00047913"/>
    </source>
</evidence>
<dbReference type="FunFam" id="1.10.150.380:FF:000001">
    <property type="entry name" value="Aspartyl/glutamyl-tRNA(Asn/Gln) amidotransferase subunit B"/>
    <property type="match status" value="1"/>
</dbReference>
<comment type="subunit">
    <text evidence="2 11">Heterotrimer of A, B and C subunits.</text>
</comment>
<evidence type="ECO:0000256" key="6">
    <source>
        <dbReference type="ARBA" id="ARBA00022840"/>
    </source>
</evidence>
<dbReference type="EC" id="6.3.5.-" evidence="11"/>
<evidence type="ECO:0000313" key="14">
    <source>
        <dbReference type="Proteomes" id="UP000305198"/>
    </source>
</evidence>
<dbReference type="InterPro" id="IPR023168">
    <property type="entry name" value="GatB_Yqey_C_2"/>
</dbReference>
<dbReference type="InterPro" id="IPR004413">
    <property type="entry name" value="GatB"/>
</dbReference>
<dbReference type="GO" id="GO:0005524">
    <property type="term" value="F:ATP binding"/>
    <property type="evidence" value="ECO:0007669"/>
    <property type="project" value="UniProtKB-KW"/>
</dbReference>
<dbReference type="Gene3D" id="1.10.150.380">
    <property type="entry name" value="GatB domain, N-terminal subdomain"/>
    <property type="match status" value="1"/>
</dbReference>
<name>A0A4U0YIY5_9GAMM</name>
<reference evidence="13 14" key="1">
    <citation type="submission" date="2019-04" db="EMBL/GenBank/DDBJ databases">
        <title>Crypto-aerobic microbial life in anoxic (sulfidic) marine sediments.</title>
        <authorList>
            <person name="Bhattacharya S."/>
            <person name="Roy C."/>
            <person name="Mondal N."/>
            <person name="Sarkar J."/>
            <person name="Mandal S."/>
            <person name="Rameez M.J."/>
            <person name="Ghosh W."/>
        </authorList>
    </citation>
    <scope>NUCLEOTIDE SEQUENCE [LARGE SCALE GENOMIC DNA]</scope>
    <source>
        <strain evidence="13 14">SBBB</strain>
    </source>
</reference>
<accession>A0A4U0YIY5</accession>
<comment type="catalytic activity">
    <reaction evidence="9 11">
        <text>L-aspartyl-tRNA(Asn) + L-glutamine + ATP + H2O = L-asparaginyl-tRNA(Asn) + L-glutamate + ADP + phosphate + 2 H(+)</text>
        <dbReference type="Rhea" id="RHEA:14513"/>
        <dbReference type="Rhea" id="RHEA-COMP:9674"/>
        <dbReference type="Rhea" id="RHEA-COMP:9677"/>
        <dbReference type="ChEBI" id="CHEBI:15377"/>
        <dbReference type="ChEBI" id="CHEBI:15378"/>
        <dbReference type="ChEBI" id="CHEBI:29985"/>
        <dbReference type="ChEBI" id="CHEBI:30616"/>
        <dbReference type="ChEBI" id="CHEBI:43474"/>
        <dbReference type="ChEBI" id="CHEBI:58359"/>
        <dbReference type="ChEBI" id="CHEBI:78515"/>
        <dbReference type="ChEBI" id="CHEBI:78516"/>
        <dbReference type="ChEBI" id="CHEBI:456216"/>
    </reaction>
</comment>
<dbReference type="SUPFAM" id="SSF55931">
    <property type="entry name" value="Glutamine synthetase/guanido kinase"/>
    <property type="match status" value="1"/>
</dbReference>
<evidence type="ECO:0000259" key="12">
    <source>
        <dbReference type="SMART" id="SM00845"/>
    </source>
</evidence>
<dbReference type="NCBIfam" id="NF004014">
    <property type="entry name" value="PRK05477.1-4"/>
    <property type="match status" value="1"/>
</dbReference>
<dbReference type="GO" id="GO:0016740">
    <property type="term" value="F:transferase activity"/>
    <property type="evidence" value="ECO:0007669"/>
    <property type="project" value="UniProtKB-KW"/>
</dbReference>
<keyword evidence="13" id="KW-0808">Transferase</keyword>
<keyword evidence="7 11" id="KW-0648">Protein biosynthesis</keyword>
<dbReference type="NCBIfam" id="NF004015">
    <property type="entry name" value="PRK05477.1-5"/>
    <property type="match status" value="1"/>
</dbReference>
<evidence type="ECO:0000256" key="2">
    <source>
        <dbReference type="ARBA" id="ARBA00011123"/>
    </source>
</evidence>
<protein>
    <recommendedName>
        <fullName evidence="3 11">Aspartyl/glutamyl-tRNA(Asn/Gln) amidotransferase subunit B</fullName>
        <shortName evidence="11">Asp/Glu-ADT subunit B</shortName>
        <ecNumber evidence="11">6.3.5.-</ecNumber>
    </recommendedName>
</protein>
<dbReference type="HAMAP" id="MF_00121">
    <property type="entry name" value="GatB"/>
    <property type="match status" value="1"/>
</dbReference>
<dbReference type="GO" id="GO:0050566">
    <property type="term" value="F:asparaginyl-tRNA synthase (glutamine-hydrolyzing) activity"/>
    <property type="evidence" value="ECO:0007669"/>
    <property type="project" value="RHEA"/>
</dbReference>
<evidence type="ECO:0000313" key="13">
    <source>
        <dbReference type="EMBL" id="TKA89381.1"/>
    </source>
</evidence>
<dbReference type="InterPro" id="IPR042114">
    <property type="entry name" value="GatB_C_1"/>
</dbReference>
<dbReference type="InterPro" id="IPR017958">
    <property type="entry name" value="Gln-tRNA_amidoTrfase_suB_CS"/>
</dbReference>
<evidence type="ECO:0000256" key="4">
    <source>
        <dbReference type="ARBA" id="ARBA00022598"/>
    </source>
</evidence>
<evidence type="ECO:0000256" key="3">
    <source>
        <dbReference type="ARBA" id="ARBA00016923"/>
    </source>
</evidence>
<dbReference type="NCBIfam" id="TIGR00133">
    <property type="entry name" value="gatB"/>
    <property type="match status" value="1"/>
</dbReference>
<dbReference type="Pfam" id="PF02637">
    <property type="entry name" value="GatB_Yqey"/>
    <property type="match status" value="1"/>
</dbReference>
<dbReference type="NCBIfam" id="NF004012">
    <property type="entry name" value="PRK05477.1-2"/>
    <property type="match status" value="1"/>
</dbReference>
<dbReference type="SMART" id="SM00845">
    <property type="entry name" value="GatB_Yqey"/>
    <property type="match status" value="1"/>
</dbReference>
<dbReference type="FunFam" id="1.10.10.410:FF:000001">
    <property type="entry name" value="Aspartyl/glutamyl-tRNA(Asn/Gln) amidotransferase subunit B"/>
    <property type="match status" value="1"/>
</dbReference>
<comment type="caution">
    <text evidence="13">The sequence shown here is derived from an EMBL/GenBank/DDBJ whole genome shotgun (WGS) entry which is preliminary data.</text>
</comment>
<comment type="catalytic activity">
    <reaction evidence="10 11">
        <text>L-glutamyl-tRNA(Gln) + L-glutamine + ATP + H2O = L-glutaminyl-tRNA(Gln) + L-glutamate + ADP + phosphate + H(+)</text>
        <dbReference type="Rhea" id="RHEA:17521"/>
        <dbReference type="Rhea" id="RHEA-COMP:9681"/>
        <dbReference type="Rhea" id="RHEA-COMP:9684"/>
        <dbReference type="ChEBI" id="CHEBI:15377"/>
        <dbReference type="ChEBI" id="CHEBI:15378"/>
        <dbReference type="ChEBI" id="CHEBI:29985"/>
        <dbReference type="ChEBI" id="CHEBI:30616"/>
        <dbReference type="ChEBI" id="CHEBI:43474"/>
        <dbReference type="ChEBI" id="CHEBI:58359"/>
        <dbReference type="ChEBI" id="CHEBI:78520"/>
        <dbReference type="ChEBI" id="CHEBI:78521"/>
        <dbReference type="ChEBI" id="CHEBI:456216"/>
    </reaction>
</comment>
<gene>
    <name evidence="11 13" type="primary">gatB</name>
    <name evidence="13" type="ORF">FA869_16770</name>
</gene>
<dbReference type="GO" id="GO:0070681">
    <property type="term" value="P:glutaminyl-tRNAGln biosynthesis via transamidation"/>
    <property type="evidence" value="ECO:0007669"/>
    <property type="project" value="TreeGrafter"/>
</dbReference>
<dbReference type="GO" id="GO:0006412">
    <property type="term" value="P:translation"/>
    <property type="evidence" value="ECO:0007669"/>
    <property type="project" value="UniProtKB-UniRule"/>
</dbReference>
<evidence type="ECO:0000256" key="8">
    <source>
        <dbReference type="ARBA" id="ARBA00024799"/>
    </source>
</evidence>
<dbReference type="PROSITE" id="PS01234">
    <property type="entry name" value="GATB"/>
    <property type="match status" value="1"/>
</dbReference>
<evidence type="ECO:0000256" key="5">
    <source>
        <dbReference type="ARBA" id="ARBA00022741"/>
    </source>
</evidence>
<evidence type="ECO:0000256" key="7">
    <source>
        <dbReference type="ARBA" id="ARBA00022917"/>
    </source>
</evidence>
<dbReference type="InterPro" id="IPR003789">
    <property type="entry name" value="Asn/Gln_tRNA_amidoTrase-B-like"/>
</dbReference>
<dbReference type="AlphaFoldDB" id="A0A4U0YIY5"/>